<protein>
    <recommendedName>
        <fullName evidence="1">DinB-like domain-containing protein</fullName>
    </recommendedName>
</protein>
<dbReference type="EMBL" id="VOEJ01000001">
    <property type="protein sequence ID" value="TWR31336.1"/>
    <property type="molecule type" value="Genomic_DNA"/>
</dbReference>
<dbReference type="OrthoDB" id="9811413at2"/>
<sequence length="156" mass="17931">MKSHFLRLFDYDCYANRAMNELIVKYGAPGNSATLMAHLLTTPQVWLQRCKSVQAHTGPVWPDLPVESFAAIIEQNHTDWTEFLSGLKEADYSRVITYTRTTGEFYENILSDIIAHVINHGTHHRSKIGQQLKLNQLVTLPPTDYVIYRREADQNL</sequence>
<evidence type="ECO:0000313" key="3">
    <source>
        <dbReference type="Proteomes" id="UP000320042"/>
    </source>
</evidence>
<gene>
    <name evidence="2" type="ORF">FPZ43_02340</name>
</gene>
<reference evidence="2 3" key="1">
    <citation type="submission" date="2019-07" db="EMBL/GenBank/DDBJ databases">
        <authorList>
            <person name="Kim J."/>
        </authorList>
    </citation>
    <scope>NUCLEOTIDE SEQUENCE [LARGE SCALE GENOMIC DNA]</scope>
    <source>
        <strain evidence="3">dk17</strain>
    </source>
</reference>
<comment type="caution">
    <text evidence="2">The sequence shown here is derived from an EMBL/GenBank/DDBJ whole genome shotgun (WGS) entry which is preliminary data.</text>
</comment>
<proteinExistence type="predicted"/>
<accession>A0A563UJ68</accession>
<organism evidence="2 3">
    <name type="scientific">Mucilaginibacter pallidiroseus</name>
    <dbReference type="NCBI Taxonomy" id="2599295"/>
    <lineage>
        <taxon>Bacteria</taxon>
        <taxon>Pseudomonadati</taxon>
        <taxon>Bacteroidota</taxon>
        <taxon>Sphingobacteriia</taxon>
        <taxon>Sphingobacteriales</taxon>
        <taxon>Sphingobacteriaceae</taxon>
        <taxon>Mucilaginibacter</taxon>
    </lineage>
</organism>
<dbReference type="InterPro" id="IPR034660">
    <property type="entry name" value="DinB/YfiT-like"/>
</dbReference>
<dbReference type="AlphaFoldDB" id="A0A563UJ68"/>
<keyword evidence="3" id="KW-1185">Reference proteome</keyword>
<dbReference type="Pfam" id="PF12867">
    <property type="entry name" value="DinB_2"/>
    <property type="match status" value="1"/>
</dbReference>
<dbReference type="Proteomes" id="UP000320042">
    <property type="component" value="Unassembled WGS sequence"/>
</dbReference>
<dbReference type="SUPFAM" id="SSF109854">
    <property type="entry name" value="DinB/YfiT-like putative metalloenzymes"/>
    <property type="match status" value="1"/>
</dbReference>
<dbReference type="Gene3D" id="1.20.120.450">
    <property type="entry name" value="dinb family like domain"/>
    <property type="match status" value="1"/>
</dbReference>
<dbReference type="RefSeq" id="WP_146380234.1">
    <property type="nucleotide sequence ID" value="NZ_VOEJ01000001.1"/>
</dbReference>
<evidence type="ECO:0000313" key="2">
    <source>
        <dbReference type="EMBL" id="TWR31336.1"/>
    </source>
</evidence>
<name>A0A563UJ68_9SPHI</name>
<dbReference type="InterPro" id="IPR024775">
    <property type="entry name" value="DinB-like"/>
</dbReference>
<evidence type="ECO:0000259" key="1">
    <source>
        <dbReference type="Pfam" id="PF12867"/>
    </source>
</evidence>
<feature type="domain" description="DinB-like" evidence="1">
    <location>
        <begin position="33"/>
        <end position="126"/>
    </location>
</feature>